<accession>A0A1M5FDL7</accession>
<sequence>MLGKALVGGLAAVILTQVSPSAAEAAGSPSVVGRAEVRRDDPESVFVVSVNARGAGEGARGTFRLEHRYNGEVAWFDGAVDCLDVGRPVAVVTGVVGRVHKIGGMKRGDRFSFTVLDDGGRDRMGFASGAGAARCLGPAPKAEITGGDIVVRD</sequence>
<dbReference type="AlphaFoldDB" id="A0A1M5FDL7"/>
<dbReference type="EMBL" id="FQVN01000005">
    <property type="protein sequence ID" value="SHF89623.1"/>
    <property type="molecule type" value="Genomic_DNA"/>
</dbReference>
<feature type="chain" id="PRO_5012160551" evidence="1">
    <location>
        <begin position="26"/>
        <end position="153"/>
    </location>
</feature>
<reference evidence="2 3" key="1">
    <citation type="submission" date="2016-11" db="EMBL/GenBank/DDBJ databases">
        <authorList>
            <person name="Jaros S."/>
            <person name="Januszkiewicz K."/>
            <person name="Wedrychowicz H."/>
        </authorList>
    </citation>
    <scope>NUCLEOTIDE SEQUENCE [LARGE SCALE GENOMIC DNA]</scope>
    <source>
        <strain evidence="2 3">DSM 44523</strain>
    </source>
</reference>
<keyword evidence="3" id="KW-1185">Reference proteome</keyword>
<proteinExistence type="predicted"/>
<keyword evidence="1" id="KW-0732">Signal</keyword>
<dbReference type="RefSeq" id="WP_073484551.1">
    <property type="nucleotide sequence ID" value="NZ_FQVN01000005.1"/>
</dbReference>
<organism evidence="2 3">
    <name type="scientific">Streptoalloteichus hindustanus</name>
    <dbReference type="NCBI Taxonomy" id="2017"/>
    <lineage>
        <taxon>Bacteria</taxon>
        <taxon>Bacillati</taxon>
        <taxon>Actinomycetota</taxon>
        <taxon>Actinomycetes</taxon>
        <taxon>Pseudonocardiales</taxon>
        <taxon>Pseudonocardiaceae</taxon>
        <taxon>Streptoalloteichus</taxon>
    </lineage>
</organism>
<evidence type="ECO:0000313" key="3">
    <source>
        <dbReference type="Proteomes" id="UP000184501"/>
    </source>
</evidence>
<feature type="signal peptide" evidence="1">
    <location>
        <begin position="1"/>
        <end position="25"/>
    </location>
</feature>
<dbReference type="Proteomes" id="UP000184501">
    <property type="component" value="Unassembled WGS sequence"/>
</dbReference>
<protein>
    <submittedName>
        <fullName evidence="2">Uncharacterized protein</fullName>
    </submittedName>
</protein>
<dbReference type="OrthoDB" id="3629589at2"/>
<evidence type="ECO:0000256" key="1">
    <source>
        <dbReference type="SAM" id="SignalP"/>
    </source>
</evidence>
<gene>
    <name evidence="2" type="ORF">SAMN05444320_105393</name>
</gene>
<name>A0A1M5FDL7_STRHI</name>
<evidence type="ECO:0000313" key="2">
    <source>
        <dbReference type="EMBL" id="SHF89623.1"/>
    </source>
</evidence>